<dbReference type="STRING" id="1285928.SAMN04487894_12812"/>
<protein>
    <submittedName>
        <fullName evidence="4">Two component transcriptional regulator, LytTR family</fullName>
    </submittedName>
</protein>
<evidence type="ECO:0000256" key="1">
    <source>
        <dbReference type="PROSITE-ProRule" id="PRU00169"/>
    </source>
</evidence>
<reference evidence="5" key="1">
    <citation type="submission" date="2016-10" db="EMBL/GenBank/DDBJ databases">
        <authorList>
            <person name="Varghese N."/>
            <person name="Submissions S."/>
        </authorList>
    </citation>
    <scope>NUCLEOTIDE SEQUENCE [LARGE SCALE GENOMIC DNA]</scope>
    <source>
        <strain evidence="5">DSM 25811 / CCM 8410 / LMG 26954 / E90</strain>
    </source>
</reference>
<sequence>MNPVTALLVDDEPRGLSSLQKLLQLNCPEVNILACCQDIEDAAEKIEHLRPQLVFLDIAMPGRNGFDLLRSLDRISFEIIFVTAHNSYMMQAFRFSAVDYLLKPVEDELLAEAVQRAAKRIADKSEGMQLNTFLHNLQQNGAVKKMKLCVPSLRGVKVIEIPDIIYCEASSNYTNFYLANGSTLCASKPIFEYEMLLEDSSFVRVHKSFLVNLEHIKEYIRGEGGSVIMTNNHEVEISRRKKELFIKRMREYYKY</sequence>
<dbReference type="InterPro" id="IPR001789">
    <property type="entry name" value="Sig_transdc_resp-reg_receiver"/>
</dbReference>
<dbReference type="Gene3D" id="2.40.50.1020">
    <property type="entry name" value="LytTr DNA-binding domain"/>
    <property type="match status" value="1"/>
</dbReference>
<dbReference type="PROSITE" id="PS50110">
    <property type="entry name" value="RESPONSE_REGULATORY"/>
    <property type="match status" value="1"/>
</dbReference>
<dbReference type="Gene3D" id="3.40.50.2300">
    <property type="match status" value="1"/>
</dbReference>
<dbReference type="Pfam" id="PF00072">
    <property type="entry name" value="Response_reg"/>
    <property type="match status" value="1"/>
</dbReference>
<evidence type="ECO:0000259" key="2">
    <source>
        <dbReference type="PROSITE" id="PS50110"/>
    </source>
</evidence>
<dbReference type="InterPro" id="IPR007492">
    <property type="entry name" value="LytTR_DNA-bd_dom"/>
</dbReference>
<dbReference type="Pfam" id="PF04397">
    <property type="entry name" value="LytTR"/>
    <property type="match status" value="1"/>
</dbReference>
<dbReference type="PANTHER" id="PTHR37299:SF1">
    <property type="entry name" value="STAGE 0 SPORULATION PROTEIN A HOMOLOG"/>
    <property type="match status" value="1"/>
</dbReference>
<keyword evidence="1" id="KW-0597">Phosphoprotein</keyword>
<accession>A0A1G7B8G3</accession>
<dbReference type="GO" id="GO:0003677">
    <property type="term" value="F:DNA binding"/>
    <property type="evidence" value="ECO:0007669"/>
    <property type="project" value="InterPro"/>
</dbReference>
<feature type="domain" description="HTH LytTR-type" evidence="3">
    <location>
        <begin position="148"/>
        <end position="251"/>
    </location>
</feature>
<dbReference type="PANTHER" id="PTHR37299">
    <property type="entry name" value="TRANSCRIPTIONAL REGULATOR-RELATED"/>
    <property type="match status" value="1"/>
</dbReference>
<evidence type="ECO:0000313" key="4">
    <source>
        <dbReference type="EMBL" id="SDE23331.1"/>
    </source>
</evidence>
<name>A0A1G7B8G3_NIADE</name>
<dbReference type="InterPro" id="IPR011006">
    <property type="entry name" value="CheY-like_superfamily"/>
</dbReference>
<dbReference type="SMART" id="SM00850">
    <property type="entry name" value="LytTR"/>
    <property type="match status" value="1"/>
</dbReference>
<feature type="modified residue" description="4-aspartylphosphate" evidence="1">
    <location>
        <position position="57"/>
    </location>
</feature>
<proteinExistence type="predicted"/>
<organism evidence="4 5">
    <name type="scientific">Niabella drilacis (strain DSM 25811 / CCM 8410 / CCUG 62505 / LMG 26954 / E90)</name>
    <dbReference type="NCBI Taxonomy" id="1285928"/>
    <lineage>
        <taxon>Bacteria</taxon>
        <taxon>Pseudomonadati</taxon>
        <taxon>Bacteroidota</taxon>
        <taxon>Chitinophagia</taxon>
        <taxon>Chitinophagales</taxon>
        <taxon>Chitinophagaceae</taxon>
        <taxon>Niabella</taxon>
    </lineage>
</organism>
<dbReference type="GO" id="GO:0000156">
    <property type="term" value="F:phosphorelay response regulator activity"/>
    <property type="evidence" value="ECO:0007669"/>
    <property type="project" value="InterPro"/>
</dbReference>
<dbReference type="Proteomes" id="UP000198757">
    <property type="component" value="Unassembled WGS sequence"/>
</dbReference>
<gene>
    <name evidence="4" type="ORF">SAMN04487894_12812</name>
</gene>
<dbReference type="EMBL" id="FMZO01000028">
    <property type="protein sequence ID" value="SDE23331.1"/>
    <property type="molecule type" value="Genomic_DNA"/>
</dbReference>
<dbReference type="InterPro" id="IPR046947">
    <property type="entry name" value="LytR-like"/>
</dbReference>
<evidence type="ECO:0000259" key="3">
    <source>
        <dbReference type="PROSITE" id="PS50930"/>
    </source>
</evidence>
<dbReference type="OrthoDB" id="1646880at2"/>
<dbReference type="SUPFAM" id="SSF52172">
    <property type="entry name" value="CheY-like"/>
    <property type="match status" value="1"/>
</dbReference>
<dbReference type="AlphaFoldDB" id="A0A1G7B8G3"/>
<dbReference type="RefSeq" id="WP_090393479.1">
    <property type="nucleotide sequence ID" value="NZ_FMZO01000028.1"/>
</dbReference>
<dbReference type="SMART" id="SM00448">
    <property type="entry name" value="REC"/>
    <property type="match status" value="1"/>
</dbReference>
<feature type="domain" description="Response regulatory" evidence="2">
    <location>
        <begin position="5"/>
        <end position="118"/>
    </location>
</feature>
<dbReference type="PROSITE" id="PS50930">
    <property type="entry name" value="HTH_LYTTR"/>
    <property type="match status" value="1"/>
</dbReference>
<keyword evidence="5" id="KW-1185">Reference proteome</keyword>
<evidence type="ECO:0000313" key="5">
    <source>
        <dbReference type="Proteomes" id="UP000198757"/>
    </source>
</evidence>